<gene>
    <name evidence="3" type="ORF">PG2003B_1645</name>
</gene>
<feature type="signal peptide" evidence="2">
    <location>
        <begin position="1"/>
        <end position="36"/>
    </location>
</feature>
<dbReference type="EMBL" id="RYUW01000023">
    <property type="protein sequence ID" value="RYQ34740.1"/>
    <property type="molecule type" value="Genomic_DNA"/>
</dbReference>
<evidence type="ECO:0000256" key="1">
    <source>
        <dbReference type="SAM" id="MobiDB-lite"/>
    </source>
</evidence>
<protein>
    <submittedName>
        <fullName evidence="3">Uncharacterized protein</fullName>
    </submittedName>
</protein>
<dbReference type="Proteomes" id="UP000292382">
    <property type="component" value="Unassembled WGS sequence"/>
</dbReference>
<reference evidence="3 4" key="1">
    <citation type="submission" date="2018-12" db="EMBL/GenBank/DDBJ databases">
        <title>Unveiling genomic diversity among members of the Bifidobacterium pseudolongum species, a widely distributed gut commensal of the animal kingdom.</title>
        <authorList>
            <person name="Lugli G.A."/>
            <person name="Duranti S."/>
            <person name="Albert K."/>
            <person name="Mancabelli L."/>
            <person name="Napoli S."/>
            <person name="Viappiani A."/>
            <person name="Anzalone R."/>
            <person name="Longhi G."/>
            <person name="Milani C."/>
            <person name="Turroni F."/>
            <person name="Alessandri G."/>
            <person name="Sela D.A."/>
            <person name="Van Sinderen D."/>
            <person name="Ventura M."/>
        </authorList>
    </citation>
    <scope>NUCLEOTIDE SEQUENCE [LARGE SCALE GENOMIC DNA]</scope>
    <source>
        <strain evidence="3 4">2003B</strain>
    </source>
</reference>
<sequence length="59" mass="6355">MQTQKPKLTKAVRITTIITTVVLTLAILTPTQCANASTPTKATVGMTDEKTPDKLPMQL</sequence>
<evidence type="ECO:0000313" key="4">
    <source>
        <dbReference type="Proteomes" id="UP000292382"/>
    </source>
</evidence>
<evidence type="ECO:0000313" key="3">
    <source>
        <dbReference type="EMBL" id="RYQ34740.1"/>
    </source>
</evidence>
<dbReference type="RefSeq" id="WP_129898949.1">
    <property type="nucleotide sequence ID" value="NZ_RYUU01000029.1"/>
</dbReference>
<feature type="region of interest" description="Disordered" evidence="1">
    <location>
        <begin position="36"/>
        <end position="59"/>
    </location>
</feature>
<organism evidence="3 4">
    <name type="scientific">Bifidobacterium pseudolongum subsp. globosum</name>
    <dbReference type="NCBI Taxonomy" id="1690"/>
    <lineage>
        <taxon>Bacteria</taxon>
        <taxon>Bacillati</taxon>
        <taxon>Actinomycetota</taxon>
        <taxon>Actinomycetes</taxon>
        <taxon>Bifidobacteriales</taxon>
        <taxon>Bifidobacteriaceae</taxon>
        <taxon>Bifidobacterium</taxon>
    </lineage>
</organism>
<accession>A0A4Q5ATH5</accession>
<comment type="caution">
    <text evidence="3">The sequence shown here is derived from an EMBL/GenBank/DDBJ whole genome shotgun (WGS) entry which is preliminary data.</text>
</comment>
<keyword evidence="2" id="KW-0732">Signal</keyword>
<evidence type="ECO:0000256" key="2">
    <source>
        <dbReference type="SAM" id="SignalP"/>
    </source>
</evidence>
<dbReference type="AlphaFoldDB" id="A0A4Q5ATH5"/>
<feature type="chain" id="PRO_5020686590" evidence="2">
    <location>
        <begin position="37"/>
        <end position="59"/>
    </location>
</feature>
<proteinExistence type="predicted"/>
<name>A0A4Q5ATH5_9BIFI</name>